<evidence type="ECO:0000313" key="2">
    <source>
        <dbReference type="WBParaSite" id="SMUV_0000719401-mRNA-1"/>
    </source>
</evidence>
<dbReference type="WBParaSite" id="SMUV_0000719401-mRNA-1">
    <property type="protein sequence ID" value="SMUV_0000719401-mRNA-1"/>
    <property type="gene ID" value="SMUV_0000719401"/>
</dbReference>
<dbReference type="AlphaFoldDB" id="A0A0N5AR61"/>
<organism evidence="1 2">
    <name type="scientific">Syphacia muris</name>
    <dbReference type="NCBI Taxonomy" id="451379"/>
    <lineage>
        <taxon>Eukaryota</taxon>
        <taxon>Metazoa</taxon>
        <taxon>Ecdysozoa</taxon>
        <taxon>Nematoda</taxon>
        <taxon>Chromadorea</taxon>
        <taxon>Rhabditida</taxon>
        <taxon>Spirurina</taxon>
        <taxon>Oxyuridomorpha</taxon>
        <taxon>Oxyuroidea</taxon>
        <taxon>Oxyuridae</taxon>
        <taxon>Syphacia</taxon>
    </lineage>
</organism>
<evidence type="ECO:0000313" key="1">
    <source>
        <dbReference type="Proteomes" id="UP000046393"/>
    </source>
</evidence>
<name>A0A0N5AR61_9BILA</name>
<reference evidence="2" key="1">
    <citation type="submission" date="2017-02" db="UniProtKB">
        <authorList>
            <consortium name="WormBaseParasite"/>
        </authorList>
    </citation>
    <scope>IDENTIFICATION</scope>
</reference>
<dbReference type="STRING" id="451379.A0A0N5AR61"/>
<dbReference type="Gene3D" id="3.40.50.720">
    <property type="entry name" value="NAD(P)-binding Rossmann-like Domain"/>
    <property type="match status" value="1"/>
</dbReference>
<protein>
    <submittedName>
        <fullName evidence="2">AMP-binding domain-containing protein</fullName>
    </submittedName>
</protein>
<dbReference type="Proteomes" id="UP000046393">
    <property type="component" value="Unplaced"/>
</dbReference>
<sequence length="309" mass="34462">MGSQQNLAGLVCSDANLVERFVSIIGAIQKFRLRALWCPDTEKSIHLAANFDIPSVSHTAYQLMCRSDTSTVIVAGHPCHNVVYCLQAQALKKVVICIGCLALSLQSANALDRFTERLGLSPITIVYPIKYTKPLCLIRENLERIGVMQCIKVEYYFKLSTNNNDRLLYDAKTVLHMYGHELIDTVASISKTPPKHHAINCLCKTSVVEHFRLKELDSAYMQVEFDNVIANIRLVSGSTEFLSVHVCGTLATLELNLHSLKLISNDQCLTLWQGNGLFESLFRDGLYNALSFNGAVETLDESTLVKCFI</sequence>
<proteinExistence type="predicted"/>
<accession>A0A0N5AR61</accession>
<keyword evidence="1" id="KW-1185">Reference proteome</keyword>